<evidence type="ECO:0000313" key="1">
    <source>
        <dbReference type="Proteomes" id="UP000046393"/>
    </source>
</evidence>
<accession>A0A0N5AAF8</accession>
<dbReference type="InterPro" id="IPR001646">
    <property type="entry name" value="5peptide_repeat"/>
</dbReference>
<dbReference type="InterPro" id="IPR051082">
    <property type="entry name" value="Pentapeptide-BTB/POZ_domain"/>
</dbReference>
<dbReference type="Gene3D" id="2.160.20.80">
    <property type="entry name" value="E3 ubiquitin-protein ligase SopA"/>
    <property type="match status" value="1"/>
</dbReference>
<dbReference type="AlphaFoldDB" id="A0A0N5AAF8"/>
<proteinExistence type="predicted"/>
<keyword evidence="1" id="KW-1185">Reference proteome</keyword>
<organism evidence="1 2">
    <name type="scientific">Syphacia muris</name>
    <dbReference type="NCBI Taxonomy" id="451379"/>
    <lineage>
        <taxon>Eukaryota</taxon>
        <taxon>Metazoa</taxon>
        <taxon>Ecdysozoa</taxon>
        <taxon>Nematoda</taxon>
        <taxon>Chromadorea</taxon>
        <taxon>Rhabditida</taxon>
        <taxon>Spirurina</taxon>
        <taxon>Oxyuridomorpha</taxon>
        <taxon>Oxyuroidea</taxon>
        <taxon>Oxyuridae</taxon>
        <taxon>Syphacia</taxon>
    </lineage>
</organism>
<dbReference type="WBParaSite" id="SMUV_0000113401-mRNA-1">
    <property type="protein sequence ID" value="SMUV_0000113401-mRNA-1"/>
    <property type="gene ID" value="SMUV_0000113401"/>
</dbReference>
<dbReference type="PANTHER" id="PTHR14136">
    <property type="entry name" value="BTB_POZ DOMAIN-CONTAINING PROTEIN KCTD9"/>
    <property type="match status" value="1"/>
</dbReference>
<dbReference type="Pfam" id="PF00805">
    <property type="entry name" value="Pentapeptide"/>
    <property type="match status" value="1"/>
</dbReference>
<protein>
    <submittedName>
        <fullName evidence="2">Pentapeptide repeat-containing protein</fullName>
    </submittedName>
</protein>
<evidence type="ECO:0000313" key="2">
    <source>
        <dbReference type="WBParaSite" id="SMUV_0000113401-mRNA-1"/>
    </source>
</evidence>
<sequence length="369" mass="43243">MDRETALKELAQHFEERKQMLTEFFGKRMEEHLEELIREIYEKIAHPARIIQIQVMRTDVYQGRSQIMVCGYDESWYMDEDHWQYPVEARYLYEPFAAEEMRLEKEISVYMGAVTHYDIKNLVCEHFIKCFADQAVRVRNHFALFDEWADGQGLEIPVPYRILWGTYRGHAETLFYMDKIHKTAEDLKAQLKKDNLFRSFVESSVADMEIQQKNFAFLNMKKSALLRVCFAQCVFGQSMFKEALIEWCGFQKCMFYGCNFNDVKGYQMDFRGAQITNTAYEQITLRKGSFEGAVLTDVSFYGAALEECSFQNATLTRVDLRAEAMENIDFTGATLQDVYVHYKDADKLALTEEQSGQVYVLEEETDEVL</sequence>
<dbReference type="SUPFAM" id="SSF141571">
    <property type="entry name" value="Pentapeptide repeat-like"/>
    <property type="match status" value="1"/>
</dbReference>
<name>A0A0N5AAF8_9BILA</name>
<dbReference type="PANTHER" id="PTHR14136:SF17">
    <property type="entry name" value="BTB_POZ DOMAIN-CONTAINING PROTEIN KCTD9"/>
    <property type="match status" value="1"/>
</dbReference>
<reference evidence="2" key="1">
    <citation type="submission" date="2017-02" db="UniProtKB">
        <authorList>
            <consortium name="WormBaseParasite"/>
        </authorList>
    </citation>
    <scope>IDENTIFICATION</scope>
</reference>
<dbReference type="Proteomes" id="UP000046393">
    <property type="component" value="Unplaced"/>
</dbReference>